<name>A0ABV9U6A9_9ACTN</name>
<feature type="transmembrane region" description="Helical" evidence="1">
    <location>
        <begin position="43"/>
        <end position="71"/>
    </location>
</feature>
<proteinExistence type="predicted"/>
<evidence type="ECO:0000313" key="3">
    <source>
        <dbReference type="Proteomes" id="UP001595872"/>
    </source>
</evidence>
<keyword evidence="3" id="KW-1185">Reference proteome</keyword>
<organism evidence="2 3">
    <name type="scientific">Actinomadura gamaensis</name>
    <dbReference type="NCBI Taxonomy" id="1763541"/>
    <lineage>
        <taxon>Bacteria</taxon>
        <taxon>Bacillati</taxon>
        <taxon>Actinomycetota</taxon>
        <taxon>Actinomycetes</taxon>
        <taxon>Streptosporangiales</taxon>
        <taxon>Thermomonosporaceae</taxon>
        <taxon>Actinomadura</taxon>
    </lineage>
</organism>
<evidence type="ECO:0000313" key="2">
    <source>
        <dbReference type="EMBL" id="MFC4911404.1"/>
    </source>
</evidence>
<feature type="transmembrane region" description="Helical" evidence="1">
    <location>
        <begin position="12"/>
        <end position="31"/>
    </location>
</feature>
<dbReference type="EMBL" id="JBHSIT010000009">
    <property type="protein sequence ID" value="MFC4911404.1"/>
    <property type="molecule type" value="Genomic_DNA"/>
</dbReference>
<feature type="transmembrane region" description="Helical" evidence="1">
    <location>
        <begin position="91"/>
        <end position="112"/>
    </location>
</feature>
<protein>
    <submittedName>
        <fullName evidence="2">Uncharacterized protein</fullName>
    </submittedName>
</protein>
<comment type="caution">
    <text evidence="2">The sequence shown here is derived from an EMBL/GenBank/DDBJ whole genome shotgun (WGS) entry which is preliminary data.</text>
</comment>
<reference evidence="3" key="1">
    <citation type="journal article" date="2019" name="Int. J. Syst. Evol. Microbiol.">
        <title>The Global Catalogue of Microorganisms (GCM) 10K type strain sequencing project: providing services to taxonomists for standard genome sequencing and annotation.</title>
        <authorList>
            <consortium name="The Broad Institute Genomics Platform"/>
            <consortium name="The Broad Institute Genome Sequencing Center for Infectious Disease"/>
            <person name="Wu L."/>
            <person name="Ma J."/>
        </authorList>
    </citation>
    <scope>NUCLEOTIDE SEQUENCE [LARGE SCALE GENOMIC DNA]</scope>
    <source>
        <strain evidence="3">KLKA75</strain>
    </source>
</reference>
<sequence>MAAGTFGGAPWPLLAVWIAGALGWGVVLGLLRRSGVTGTGAFLHAITPVTLVLGFAFAGFGSAYATVFMSVQWWTLLAATGGRLDRLFRGGPSGLVCAVLWLALTLAAAFAATRALL</sequence>
<dbReference type="RefSeq" id="WP_378260275.1">
    <property type="nucleotide sequence ID" value="NZ_JBHSIT010000009.1"/>
</dbReference>
<keyword evidence="1" id="KW-0472">Membrane</keyword>
<keyword evidence="1" id="KW-1133">Transmembrane helix</keyword>
<evidence type="ECO:0000256" key="1">
    <source>
        <dbReference type="SAM" id="Phobius"/>
    </source>
</evidence>
<accession>A0ABV9U6A9</accession>
<keyword evidence="1" id="KW-0812">Transmembrane</keyword>
<gene>
    <name evidence="2" type="ORF">ACFPCY_29140</name>
</gene>
<dbReference type="Proteomes" id="UP001595872">
    <property type="component" value="Unassembled WGS sequence"/>
</dbReference>